<keyword evidence="4" id="KW-1185">Reference proteome</keyword>
<dbReference type="SUPFAM" id="SSF54518">
    <property type="entry name" value="Tubby C-terminal domain-like"/>
    <property type="match status" value="1"/>
</dbReference>
<dbReference type="Gene3D" id="3.20.90.10">
    <property type="entry name" value="Tubby Protein, Chain A"/>
    <property type="match status" value="1"/>
</dbReference>
<dbReference type="EMBL" id="JBBPBK010000003">
    <property type="protein sequence ID" value="KAK9288467.1"/>
    <property type="molecule type" value="Genomic_DNA"/>
</dbReference>
<accession>A0AAP0S6S7</accession>
<name>A0AAP0S6S7_LIQFO</name>
<organism evidence="3 4">
    <name type="scientific">Liquidambar formosana</name>
    <name type="common">Formosan gum</name>
    <dbReference type="NCBI Taxonomy" id="63359"/>
    <lineage>
        <taxon>Eukaryota</taxon>
        <taxon>Viridiplantae</taxon>
        <taxon>Streptophyta</taxon>
        <taxon>Embryophyta</taxon>
        <taxon>Tracheophyta</taxon>
        <taxon>Spermatophyta</taxon>
        <taxon>Magnoliopsida</taxon>
        <taxon>eudicotyledons</taxon>
        <taxon>Gunneridae</taxon>
        <taxon>Pentapetalae</taxon>
        <taxon>Saxifragales</taxon>
        <taxon>Altingiaceae</taxon>
        <taxon>Liquidambar</taxon>
    </lineage>
</organism>
<dbReference type="AlphaFoldDB" id="A0AAP0S6S7"/>
<evidence type="ECO:0000256" key="1">
    <source>
        <dbReference type="ARBA" id="ARBA00007129"/>
    </source>
</evidence>
<evidence type="ECO:0000259" key="2">
    <source>
        <dbReference type="Pfam" id="PF01167"/>
    </source>
</evidence>
<dbReference type="PANTHER" id="PTHR16517">
    <property type="entry name" value="TUBBY-RELATED"/>
    <property type="match status" value="1"/>
</dbReference>
<sequence length="223" mass="24817">MVSVAALSEDGKFLLTARRCRRPTYTDYVISLHADDMSRGCNTYIGKLRSNFLGTKFTIYDGLPPHAGAKVTKSRSTRLVGFKQVSPRVPAGNYPVAHISYELNVLGSSRGPRRMHCVMDAIPASAIQPGGMAPTQTEFPLGNLDFFPSLPFFRSKSNRTEYFLSEPLAGQKDGVLVLKNKAPRWHEQLQCWCLNFHGRVTGCFCEKFSVGGFSREWTSWAGT</sequence>
<evidence type="ECO:0000313" key="4">
    <source>
        <dbReference type="Proteomes" id="UP001415857"/>
    </source>
</evidence>
<dbReference type="InterPro" id="IPR025659">
    <property type="entry name" value="Tubby-like_C"/>
</dbReference>
<dbReference type="PRINTS" id="PR01573">
    <property type="entry name" value="SUPERTUBBY"/>
</dbReference>
<dbReference type="Proteomes" id="UP001415857">
    <property type="component" value="Unassembled WGS sequence"/>
</dbReference>
<dbReference type="InterPro" id="IPR000007">
    <property type="entry name" value="Tubby_C"/>
</dbReference>
<protein>
    <recommendedName>
        <fullName evidence="2">Tubby C-terminal domain-containing protein</fullName>
    </recommendedName>
</protein>
<proteinExistence type="inferred from homology"/>
<dbReference type="Pfam" id="PF01167">
    <property type="entry name" value="Tub"/>
    <property type="match status" value="1"/>
</dbReference>
<evidence type="ECO:0000313" key="3">
    <source>
        <dbReference type="EMBL" id="KAK9288467.1"/>
    </source>
</evidence>
<feature type="domain" description="Tubby C-terminal" evidence="2">
    <location>
        <begin position="8"/>
        <end position="201"/>
    </location>
</feature>
<dbReference type="PANTHER" id="PTHR16517:SF158">
    <property type="entry name" value="TUBBY-LIKE F-BOX PROTEIN 9"/>
    <property type="match status" value="1"/>
</dbReference>
<gene>
    <name evidence="3" type="ORF">L1049_016924</name>
</gene>
<comment type="caution">
    <text evidence="3">The sequence shown here is derived from an EMBL/GenBank/DDBJ whole genome shotgun (WGS) entry which is preliminary data.</text>
</comment>
<comment type="similarity">
    <text evidence="1">Belongs to the TUB family.</text>
</comment>
<reference evidence="3 4" key="1">
    <citation type="journal article" date="2024" name="Plant J.">
        <title>Genome sequences and population genomics reveal climatic adaptation and genomic divergence between two closely related sweetgum species.</title>
        <authorList>
            <person name="Xu W.Q."/>
            <person name="Ren C.Q."/>
            <person name="Zhang X.Y."/>
            <person name="Comes H.P."/>
            <person name="Liu X.H."/>
            <person name="Li Y.G."/>
            <person name="Kettle C.J."/>
            <person name="Jalonen R."/>
            <person name="Gaisberger H."/>
            <person name="Ma Y.Z."/>
            <person name="Qiu Y.X."/>
        </authorList>
    </citation>
    <scope>NUCLEOTIDE SEQUENCE [LARGE SCALE GENOMIC DNA]</scope>
    <source>
        <strain evidence="3">Hangzhou</strain>
    </source>
</reference>